<dbReference type="NCBIfam" id="TIGR00482">
    <property type="entry name" value="nicotinate (nicotinamide) nucleotide adenylyltransferase"/>
    <property type="match status" value="1"/>
</dbReference>
<evidence type="ECO:0000313" key="13">
    <source>
        <dbReference type="Proteomes" id="UP001254165"/>
    </source>
</evidence>
<dbReference type="SUPFAM" id="SSF52374">
    <property type="entry name" value="Nucleotidylyl transferase"/>
    <property type="match status" value="1"/>
</dbReference>
<keyword evidence="13" id="KW-1185">Reference proteome</keyword>
<dbReference type="NCBIfam" id="TIGR00125">
    <property type="entry name" value="cyt_tran_rel"/>
    <property type="match status" value="1"/>
</dbReference>
<reference evidence="12 13" key="1">
    <citation type="submission" date="2023-07" db="EMBL/GenBank/DDBJ databases">
        <title>Novel species of Thermanaerothrix with wide hydrolytic capabilities.</title>
        <authorList>
            <person name="Zayulina K.S."/>
            <person name="Podosokorskaya O.A."/>
            <person name="Elcheninov A.G."/>
        </authorList>
    </citation>
    <scope>NUCLEOTIDE SEQUENCE [LARGE SCALE GENOMIC DNA]</scope>
    <source>
        <strain evidence="12 13">4228-RoL</strain>
    </source>
</reference>
<dbReference type="EC" id="2.7.7.18" evidence="10"/>
<evidence type="ECO:0000259" key="11">
    <source>
        <dbReference type="Pfam" id="PF01467"/>
    </source>
</evidence>
<dbReference type="InterPro" id="IPR014729">
    <property type="entry name" value="Rossmann-like_a/b/a_fold"/>
</dbReference>
<keyword evidence="8 10" id="KW-0520">NAD</keyword>
<evidence type="ECO:0000256" key="2">
    <source>
        <dbReference type="ARBA" id="ARBA00005019"/>
    </source>
</evidence>
<keyword evidence="6 10" id="KW-0547">Nucleotide-binding</keyword>
<feature type="domain" description="Cytidyltransferase-like" evidence="11">
    <location>
        <begin position="6"/>
        <end position="173"/>
    </location>
</feature>
<evidence type="ECO:0000256" key="9">
    <source>
        <dbReference type="ARBA" id="ARBA00048721"/>
    </source>
</evidence>
<name>A0ABU3NKM8_9CHLR</name>
<keyword evidence="7 10" id="KW-0067">ATP-binding</keyword>
<dbReference type="RefSeq" id="WP_315624054.1">
    <property type="nucleotide sequence ID" value="NZ_JAUHMF010000001.1"/>
</dbReference>
<comment type="similarity">
    <text evidence="10">Belongs to the NadD family.</text>
</comment>
<evidence type="ECO:0000256" key="6">
    <source>
        <dbReference type="ARBA" id="ARBA00022741"/>
    </source>
</evidence>
<dbReference type="Proteomes" id="UP001254165">
    <property type="component" value="Unassembled WGS sequence"/>
</dbReference>
<keyword evidence="4 10" id="KW-0808">Transferase</keyword>
<dbReference type="CDD" id="cd02165">
    <property type="entry name" value="NMNAT"/>
    <property type="match status" value="1"/>
</dbReference>
<dbReference type="NCBIfam" id="NF000840">
    <property type="entry name" value="PRK00071.1-3"/>
    <property type="match status" value="1"/>
</dbReference>
<evidence type="ECO:0000256" key="1">
    <source>
        <dbReference type="ARBA" id="ARBA00002324"/>
    </source>
</evidence>
<sequence length="201" mass="22769">MSRLGIFGGTFDPPHVGHLILASEAADQLHLDRVLWVLTPDPPHKRGQPITPLAIRLEMVMAAIQDDPSFELSRVEIDRPGPHYAVDTLRILHDLYPEDRLIYLIGGDSLRDLPTWRQPLEFLKACDGLGVMRRPGDAVDLSYLEAVLPGLERKVMFVDAPLLEISSSQIRQRVAGGKAYRYYLPPQVYALVEKYRLYRTT</sequence>
<evidence type="ECO:0000313" key="12">
    <source>
        <dbReference type="EMBL" id="MDT8897401.1"/>
    </source>
</evidence>
<dbReference type="HAMAP" id="MF_00244">
    <property type="entry name" value="NaMN_adenylyltr"/>
    <property type="match status" value="1"/>
</dbReference>
<evidence type="ECO:0000256" key="8">
    <source>
        <dbReference type="ARBA" id="ARBA00023027"/>
    </source>
</evidence>
<dbReference type="GO" id="GO:0004515">
    <property type="term" value="F:nicotinate-nucleotide adenylyltransferase activity"/>
    <property type="evidence" value="ECO:0007669"/>
    <property type="project" value="UniProtKB-EC"/>
</dbReference>
<dbReference type="InterPro" id="IPR004821">
    <property type="entry name" value="Cyt_trans-like"/>
</dbReference>
<gene>
    <name evidence="10 12" type="primary">nadD</name>
    <name evidence="12" type="ORF">QYE77_03915</name>
</gene>
<dbReference type="InterPro" id="IPR005248">
    <property type="entry name" value="NadD/NMNAT"/>
</dbReference>
<evidence type="ECO:0000256" key="10">
    <source>
        <dbReference type="HAMAP-Rule" id="MF_00244"/>
    </source>
</evidence>
<accession>A0ABU3NKM8</accession>
<dbReference type="PANTHER" id="PTHR39321:SF3">
    <property type="entry name" value="PHOSPHOPANTETHEINE ADENYLYLTRANSFERASE"/>
    <property type="match status" value="1"/>
</dbReference>
<dbReference type="Gene3D" id="3.40.50.620">
    <property type="entry name" value="HUPs"/>
    <property type="match status" value="1"/>
</dbReference>
<comment type="catalytic activity">
    <reaction evidence="9 10">
        <text>nicotinate beta-D-ribonucleotide + ATP + H(+) = deamido-NAD(+) + diphosphate</text>
        <dbReference type="Rhea" id="RHEA:22860"/>
        <dbReference type="ChEBI" id="CHEBI:15378"/>
        <dbReference type="ChEBI" id="CHEBI:30616"/>
        <dbReference type="ChEBI" id="CHEBI:33019"/>
        <dbReference type="ChEBI" id="CHEBI:57502"/>
        <dbReference type="ChEBI" id="CHEBI:58437"/>
        <dbReference type="EC" id="2.7.7.18"/>
    </reaction>
</comment>
<protein>
    <recommendedName>
        <fullName evidence="10">Probable nicotinate-nucleotide adenylyltransferase</fullName>
        <ecNumber evidence="10">2.7.7.18</ecNumber>
    </recommendedName>
    <alternativeName>
        <fullName evidence="10">Deamido-NAD(+) diphosphorylase</fullName>
    </alternativeName>
    <alternativeName>
        <fullName evidence="10">Deamido-NAD(+) pyrophosphorylase</fullName>
    </alternativeName>
    <alternativeName>
        <fullName evidence="10">Nicotinate mononucleotide adenylyltransferase</fullName>
        <shortName evidence="10">NaMN adenylyltransferase</shortName>
    </alternativeName>
</protein>
<evidence type="ECO:0000256" key="5">
    <source>
        <dbReference type="ARBA" id="ARBA00022695"/>
    </source>
</evidence>
<evidence type="ECO:0000256" key="3">
    <source>
        <dbReference type="ARBA" id="ARBA00022642"/>
    </source>
</evidence>
<evidence type="ECO:0000256" key="4">
    <source>
        <dbReference type="ARBA" id="ARBA00022679"/>
    </source>
</evidence>
<dbReference type="EMBL" id="JAUHMF010000001">
    <property type="protein sequence ID" value="MDT8897401.1"/>
    <property type="molecule type" value="Genomic_DNA"/>
</dbReference>
<proteinExistence type="inferred from homology"/>
<comment type="function">
    <text evidence="1 10">Catalyzes the reversible adenylation of nicotinate mononucleotide (NaMN) to nicotinic acid adenine dinucleotide (NaAD).</text>
</comment>
<organism evidence="12 13">
    <name type="scientific">Thermanaerothrix solaris</name>
    <dbReference type="NCBI Taxonomy" id="3058434"/>
    <lineage>
        <taxon>Bacteria</taxon>
        <taxon>Bacillati</taxon>
        <taxon>Chloroflexota</taxon>
        <taxon>Anaerolineae</taxon>
        <taxon>Anaerolineales</taxon>
        <taxon>Anaerolineaceae</taxon>
        <taxon>Thermanaerothrix</taxon>
    </lineage>
</organism>
<keyword evidence="5 10" id="KW-0548">Nucleotidyltransferase</keyword>
<evidence type="ECO:0000256" key="7">
    <source>
        <dbReference type="ARBA" id="ARBA00022840"/>
    </source>
</evidence>
<dbReference type="Pfam" id="PF01467">
    <property type="entry name" value="CTP_transf_like"/>
    <property type="match status" value="1"/>
</dbReference>
<dbReference type="PANTHER" id="PTHR39321">
    <property type="entry name" value="NICOTINATE-NUCLEOTIDE ADENYLYLTRANSFERASE-RELATED"/>
    <property type="match status" value="1"/>
</dbReference>
<keyword evidence="3 10" id="KW-0662">Pyridine nucleotide biosynthesis</keyword>
<comment type="caution">
    <text evidence="12">The sequence shown here is derived from an EMBL/GenBank/DDBJ whole genome shotgun (WGS) entry which is preliminary data.</text>
</comment>
<comment type="pathway">
    <text evidence="2 10">Cofactor biosynthesis; NAD(+) biosynthesis; deamido-NAD(+) from nicotinate D-ribonucleotide: step 1/1.</text>
</comment>